<dbReference type="Pfam" id="PF08327">
    <property type="entry name" value="AHSA1"/>
    <property type="match status" value="2"/>
</dbReference>
<protein>
    <recommendedName>
        <fullName evidence="2">Activator of Hsp90 ATPase homologue 1/2-like C-terminal domain-containing protein</fullName>
    </recommendedName>
</protein>
<dbReference type="Gene3D" id="3.30.530.20">
    <property type="match status" value="2"/>
</dbReference>
<evidence type="ECO:0000259" key="2">
    <source>
        <dbReference type="Pfam" id="PF08327"/>
    </source>
</evidence>
<feature type="domain" description="Activator of Hsp90 ATPase homologue 1/2-like C-terminal" evidence="2">
    <location>
        <begin position="176"/>
        <end position="301"/>
    </location>
</feature>
<dbReference type="Proteomes" id="UP000626982">
    <property type="component" value="Unassembled WGS sequence"/>
</dbReference>
<comment type="caution">
    <text evidence="3">The sequence shown here is derived from an EMBL/GenBank/DDBJ whole genome shotgun (WGS) entry which is preliminary data.</text>
</comment>
<sequence>MVHEAAASIDEQAMRVTRTIEVRAPIFAVWEALTEPARMAEWFGETADFPDGVHAGATGTFGWSDAGLYPVRIDRHERPSAFAFTWGVPGEPIRPDNSTTASFELVRDGDVTRLTVVEVGFERIEDAAARRAALEDNRRGWTSELDELLGSIARHWMASTVDPVAGTIARTLEVEAAPEEVWAHLTDPDAIEAWWGHPADFPGGMRAGVTGTFAWEGQTFPLAIRIADAPRTLAFRWGELGEAEPGPTAADVRFDLEPSPRGTRVTVVEWGWLRTPEEGRGDRMQQNARGWELVLDGLRRHVLDAAAGRIDAAAAR</sequence>
<feature type="domain" description="Activator of Hsp90 ATPase homologue 1/2-like C-terminal" evidence="2">
    <location>
        <begin position="24"/>
        <end position="148"/>
    </location>
</feature>
<keyword evidence="4" id="KW-1185">Reference proteome</keyword>
<dbReference type="InterPro" id="IPR023393">
    <property type="entry name" value="START-like_dom_sf"/>
</dbReference>
<evidence type="ECO:0000313" key="4">
    <source>
        <dbReference type="Proteomes" id="UP000626982"/>
    </source>
</evidence>
<evidence type="ECO:0000256" key="1">
    <source>
        <dbReference type="ARBA" id="ARBA00006817"/>
    </source>
</evidence>
<proteinExistence type="inferred from homology"/>
<gene>
    <name evidence="3" type="ORF">GCM10010968_12920</name>
</gene>
<dbReference type="EMBL" id="BMLM01000001">
    <property type="protein sequence ID" value="GGN82797.1"/>
    <property type="molecule type" value="Genomic_DNA"/>
</dbReference>
<organism evidence="3 4">
    <name type="scientific">Agrococcus terreus</name>
    <dbReference type="NCBI Taxonomy" id="574649"/>
    <lineage>
        <taxon>Bacteria</taxon>
        <taxon>Bacillati</taxon>
        <taxon>Actinomycetota</taxon>
        <taxon>Actinomycetes</taxon>
        <taxon>Micrococcales</taxon>
        <taxon>Microbacteriaceae</taxon>
        <taxon>Agrococcus</taxon>
    </lineage>
</organism>
<accession>A0ABQ2KJ89</accession>
<dbReference type="SUPFAM" id="SSF55961">
    <property type="entry name" value="Bet v1-like"/>
    <property type="match status" value="2"/>
</dbReference>
<reference evidence="4" key="1">
    <citation type="journal article" date="2019" name="Int. J. Syst. Evol. Microbiol.">
        <title>The Global Catalogue of Microorganisms (GCM) 10K type strain sequencing project: providing services to taxonomists for standard genome sequencing and annotation.</title>
        <authorList>
            <consortium name="The Broad Institute Genomics Platform"/>
            <consortium name="The Broad Institute Genome Sequencing Center for Infectious Disease"/>
            <person name="Wu L."/>
            <person name="Ma J."/>
        </authorList>
    </citation>
    <scope>NUCLEOTIDE SEQUENCE [LARGE SCALE GENOMIC DNA]</scope>
    <source>
        <strain evidence="4">CGMCC 1.6960</strain>
    </source>
</reference>
<evidence type="ECO:0000313" key="3">
    <source>
        <dbReference type="EMBL" id="GGN82797.1"/>
    </source>
</evidence>
<dbReference type="InterPro" id="IPR013538">
    <property type="entry name" value="ASHA1/2-like_C"/>
</dbReference>
<comment type="similarity">
    <text evidence="1">Belongs to the AHA1 family.</text>
</comment>
<dbReference type="RefSeq" id="WP_188717230.1">
    <property type="nucleotide sequence ID" value="NZ_BAABBD010000002.1"/>
</dbReference>
<name>A0ABQ2KJ89_9MICO</name>